<evidence type="ECO:0000256" key="1">
    <source>
        <dbReference type="SAM" id="MobiDB-lite"/>
    </source>
</evidence>
<feature type="compositionally biased region" description="Low complexity" evidence="1">
    <location>
        <begin position="97"/>
        <end position="115"/>
    </location>
</feature>
<reference evidence="3" key="2">
    <citation type="submission" date="2020-09" db="EMBL/GenBank/DDBJ databases">
        <authorList>
            <person name="Sun Q."/>
            <person name="Ohkuma M."/>
        </authorList>
    </citation>
    <scope>NUCLEOTIDE SEQUENCE</scope>
    <source>
        <strain evidence="3">JCM 5069</strain>
    </source>
</reference>
<keyword evidence="4" id="KW-1185">Reference proteome</keyword>
<dbReference type="RefSeq" id="WP_189931059.1">
    <property type="nucleotide sequence ID" value="NZ_BNCD01000006.1"/>
</dbReference>
<feature type="chain" id="PRO_5038733243" description="Secreted protein" evidence="2">
    <location>
        <begin position="28"/>
        <end position="210"/>
    </location>
</feature>
<sequence>MANRGRALKLAAVLGMTALALTGFVPARSHGGHSHHSGGGGCSSSHQDHDGSSSGSGYGSSSTSGSSSGSSYGSSSTSGSAYGDDDDAYGSGGSTSGGAYRRYPTRHPTSSSSPTGDGRLKDAKVRLIGCATQKAPYATVELTNGNTKAARFWASVTFVDADGITVTDASDDLKVPAGGKATTRLKVGGEGLAELVDHCDVDPYATPVSD</sequence>
<feature type="compositionally biased region" description="Low complexity" evidence="1">
    <location>
        <begin position="52"/>
        <end position="82"/>
    </location>
</feature>
<protein>
    <recommendedName>
        <fullName evidence="5">Secreted protein</fullName>
    </recommendedName>
</protein>
<feature type="region of interest" description="Disordered" evidence="1">
    <location>
        <begin position="29"/>
        <end position="120"/>
    </location>
</feature>
<evidence type="ECO:0000313" key="3">
    <source>
        <dbReference type="EMBL" id="GHH77106.1"/>
    </source>
</evidence>
<organism evidence="3 4">
    <name type="scientific">Streptomyces sulfonofaciens</name>
    <dbReference type="NCBI Taxonomy" id="68272"/>
    <lineage>
        <taxon>Bacteria</taxon>
        <taxon>Bacillati</taxon>
        <taxon>Actinomycetota</taxon>
        <taxon>Actinomycetes</taxon>
        <taxon>Kitasatosporales</taxon>
        <taxon>Streptomycetaceae</taxon>
        <taxon>Streptomyces</taxon>
    </lineage>
</organism>
<name>A0A919G383_9ACTN</name>
<dbReference type="Proteomes" id="UP000603708">
    <property type="component" value="Unassembled WGS sequence"/>
</dbReference>
<dbReference type="EMBL" id="BNCD01000006">
    <property type="protein sequence ID" value="GHH77106.1"/>
    <property type="molecule type" value="Genomic_DNA"/>
</dbReference>
<accession>A0A919G383</accession>
<proteinExistence type="predicted"/>
<dbReference type="AlphaFoldDB" id="A0A919G383"/>
<reference evidence="3" key="1">
    <citation type="journal article" date="2014" name="Int. J. Syst. Evol. Microbiol.">
        <title>Complete genome sequence of Corynebacterium casei LMG S-19264T (=DSM 44701T), isolated from a smear-ripened cheese.</title>
        <authorList>
            <consortium name="US DOE Joint Genome Institute (JGI-PGF)"/>
            <person name="Walter F."/>
            <person name="Albersmeier A."/>
            <person name="Kalinowski J."/>
            <person name="Ruckert C."/>
        </authorList>
    </citation>
    <scope>NUCLEOTIDE SEQUENCE</scope>
    <source>
        <strain evidence="3">JCM 5069</strain>
    </source>
</reference>
<feature type="signal peptide" evidence="2">
    <location>
        <begin position="1"/>
        <end position="27"/>
    </location>
</feature>
<comment type="caution">
    <text evidence="3">The sequence shown here is derived from an EMBL/GenBank/DDBJ whole genome shotgun (WGS) entry which is preliminary data.</text>
</comment>
<evidence type="ECO:0008006" key="5">
    <source>
        <dbReference type="Google" id="ProtNLM"/>
    </source>
</evidence>
<evidence type="ECO:0000256" key="2">
    <source>
        <dbReference type="SAM" id="SignalP"/>
    </source>
</evidence>
<keyword evidence="2" id="KW-0732">Signal</keyword>
<evidence type="ECO:0000313" key="4">
    <source>
        <dbReference type="Proteomes" id="UP000603708"/>
    </source>
</evidence>
<gene>
    <name evidence="3" type="ORF">GCM10018793_24340</name>
</gene>